<keyword evidence="1 3" id="KW-0732">Signal</keyword>
<evidence type="ECO:0000256" key="3">
    <source>
        <dbReference type="SAM" id="SignalP"/>
    </source>
</evidence>
<keyword evidence="6" id="KW-1185">Reference proteome</keyword>
<dbReference type="EMBL" id="BSFK01000016">
    <property type="protein sequence ID" value="GLK77782.1"/>
    <property type="molecule type" value="Genomic_DNA"/>
</dbReference>
<dbReference type="Proteomes" id="UP001143364">
    <property type="component" value="Unassembled WGS sequence"/>
</dbReference>
<evidence type="ECO:0000259" key="4">
    <source>
        <dbReference type="Pfam" id="PF13778"/>
    </source>
</evidence>
<evidence type="ECO:0000256" key="1">
    <source>
        <dbReference type="ARBA" id="ARBA00022729"/>
    </source>
</evidence>
<feature type="compositionally biased region" description="Basic and acidic residues" evidence="2">
    <location>
        <begin position="130"/>
        <end position="145"/>
    </location>
</feature>
<proteinExistence type="predicted"/>
<organism evidence="5 6">
    <name type="scientific">Methylopila jiangsuensis</name>
    <dbReference type="NCBI Taxonomy" id="586230"/>
    <lineage>
        <taxon>Bacteria</taxon>
        <taxon>Pseudomonadati</taxon>
        <taxon>Pseudomonadota</taxon>
        <taxon>Alphaproteobacteria</taxon>
        <taxon>Hyphomicrobiales</taxon>
        <taxon>Methylopilaceae</taxon>
        <taxon>Methylopila</taxon>
    </lineage>
</organism>
<dbReference type="RefSeq" id="WP_271205620.1">
    <property type="nucleotide sequence ID" value="NZ_BSFK01000016.1"/>
</dbReference>
<dbReference type="Pfam" id="PF13778">
    <property type="entry name" value="DUF4174"/>
    <property type="match status" value="1"/>
</dbReference>
<feature type="chain" id="PRO_5040821890" description="DUF4174 domain-containing protein" evidence="3">
    <location>
        <begin position="25"/>
        <end position="145"/>
    </location>
</feature>
<evidence type="ECO:0000256" key="2">
    <source>
        <dbReference type="SAM" id="MobiDB-lite"/>
    </source>
</evidence>
<feature type="region of interest" description="Disordered" evidence="2">
    <location>
        <begin position="117"/>
        <end position="145"/>
    </location>
</feature>
<comment type="caution">
    <text evidence="5">The sequence shown here is derived from an EMBL/GenBank/DDBJ whole genome shotgun (WGS) entry which is preliminary data.</text>
</comment>
<protein>
    <recommendedName>
        <fullName evidence="4">DUF4174 domain-containing protein</fullName>
    </recommendedName>
</protein>
<feature type="domain" description="DUF4174" evidence="4">
    <location>
        <begin position="27"/>
        <end position="143"/>
    </location>
</feature>
<reference evidence="5" key="1">
    <citation type="journal article" date="2014" name="Int. J. Syst. Evol. Microbiol.">
        <title>Complete genome sequence of Corynebacterium casei LMG S-19264T (=DSM 44701T), isolated from a smear-ripened cheese.</title>
        <authorList>
            <consortium name="US DOE Joint Genome Institute (JGI-PGF)"/>
            <person name="Walter F."/>
            <person name="Albersmeier A."/>
            <person name="Kalinowski J."/>
            <person name="Ruckert C."/>
        </authorList>
    </citation>
    <scope>NUCLEOTIDE SEQUENCE</scope>
    <source>
        <strain evidence="5">VKM B-2555</strain>
    </source>
</reference>
<accession>A0A9W6JIR5</accession>
<gene>
    <name evidence="5" type="ORF">GCM10008171_30360</name>
</gene>
<dbReference type="InterPro" id="IPR025232">
    <property type="entry name" value="DUF4174"/>
</dbReference>
<reference evidence="5" key="2">
    <citation type="submission" date="2023-01" db="EMBL/GenBank/DDBJ databases">
        <authorList>
            <person name="Sun Q."/>
            <person name="Evtushenko L."/>
        </authorList>
    </citation>
    <scope>NUCLEOTIDE SEQUENCE</scope>
    <source>
        <strain evidence="5">VKM B-2555</strain>
    </source>
</reference>
<feature type="signal peptide" evidence="3">
    <location>
        <begin position="1"/>
        <end position="24"/>
    </location>
</feature>
<evidence type="ECO:0000313" key="5">
    <source>
        <dbReference type="EMBL" id="GLK77782.1"/>
    </source>
</evidence>
<sequence>MSRPNALLPLACALAALAPSAGFAGAMDAFRDRARPVVVFVPDADAPAARDQLDRLKRARAALDDREMSVFVVSPRAVTTLSGGRAPSALTAAELRKDYGVADDAFAVVLIGKDGGEKFRSAEPVSPDALTERVDQMPMRKNETR</sequence>
<dbReference type="AlphaFoldDB" id="A0A9W6JIR5"/>
<evidence type="ECO:0000313" key="6">
    <source>
        <dbReference type="Proteomes" id="UP001143364"/>
    </source>
</evidence>
<name>A0A9W6JIR5_9HYPH</name>